<accession>A0A1M7XZI0</accession>
<dbReference type="SUPFAM" id="SSF47413">
    <property type="entry name" value="lambda repressor-like DNA-binding domains"/>
    <property type="match status" value="1"/>
</dbReference>
<feature type="domain" description="HTH cro/C1-type" evidence="1">
    <location>
        <begin position="6"/>
        <end position="37"/>
    </location>
</feature>
<dbReference type="OrthoDB" id="1121642at2"/>
<evidence type="ECO:0000313" key="2">
    <source>
        <dbReference type="EMBL" id="SHO44549.1"/>
    </source>
</evidence>
<dbReference type="RefSeq" id="WP_073612151.1">
    <property type="nucleotide sequence ID" value="NZ_FRFE01000003.1"/>
</dbReference>
<organism evidence="2 3">
    <name type="scientific">Desulfopila aestuarii DSM 18488</name>
    <dbReference type="NCBI Taxonomy" id="1121416"/>
    <lineage>
        <taxon>Bacteria</taxon>
        <taxon>Pseudomonadati</taxon>
        <taxon>Thermodesulfobacteriota</taxon>
        <taxon>Desulfobulbia</taxon>
        <taxon>Desulfobulbales</taxon>
        <taxon>Desulfocapsaceae</taxon>
        <taxon>Desulfopila</taxon>
    </lineage>
</organism>
<name>A0A1M7XZI0_9BACT</name>
<evidence type="ECO:0000313" key="3">
    <source>
        <dbReference type="Proteomes" id="UP000184603"/>
    </source>
</evidence>
<dbReference type="Proteomes" id="UP000184603">
    <property type="component" value="Unassembled WGS sequence"/>
</dbReference>
<dbReference type="InterPro" id="IPR001387">
    <property type="entry name" value="Cro/C1-type_HTH"/>
</dbReference>
<gene>
    <name evidence="2" type="ORF">SAMN02745220_00792</name>
</gene>
<dbReference type="Pfam" id="PF01381">
    <property type="entry name" value="HTH_3"/>
    <property type="match status" value="1"/>
</dbReference>
<dbReference type="InterPro" id="IPR054687">
    <property type="entry name" value="Two-CW_dom"/>
</dbReference>
<proteinExistence type="predicted"/>
<dbReference type="NCBIfam" id="NF045718">
    <property type="entry name" value="two_CW_domain"/>
    <property type="match status" value="1"/>
</dbReference>
<evidence type="ECO:0000259" key="1">
    <source>
        <dbReference type="PROSITE" id="PS50943"/>
    </source>
</evidence>
<dbReference type="GO" id="GO:0003677">
    <property type="term" value="F:DNA binding"/>
    <property type="evidence" value="ECO:0007669"/>
    <property type="project" value="InterPro"/>
</dbReference>
<sequence length="124" mass="14653">MENNDFQHIRKRLGKTQKEMAVLLGTSLKAVSSYEQGWRGIPTHVERQMLFLLSQKMRQQQPRKNCWETKRCPERKKKNCPAWEFDAGHLCWFINGTFCESTTKTNWQEKISVCRQCQVMKGLS</sequence>
<keyword evidence="3" id="KW-1185">Reference proteome</keyword>
<dbReference type="InterPro" id="IPR010982">
    <property type="entry name" value="Lambda_DNA-bd_dom_sf"/>
</dbReference>
<dbReference type="PROSITE" id="PS50943">
    <property type="entry name" value="HTH_CROC1"/>
    <property type="match status" value="1"/>
</dbReference>
<protein>
    <submittedName>
        <fullName evidence="2">Helix-turn-helix</fullName>
    </submittedName>
</protein>
<dbReference type="STRING" id="1121416.SAMN02745220_00792"/>
<dbReference type="EMBL" id="FRFE01000003">
    <property type="protein sequence ID" value="SHO44549.1"/>
    <property type="molecule type" value="Genomic_DNA"/>
</dbReference>
<reference evidence="2 3" key="1">
    <citation type="submission" date="2016-12" db="EMBL/GenBank/DDBJ databases">
        <authorList>
            <person name="Song W.-J."/>
            <person name="Kurnit D.M."/>
        </authorList>
    </citation>
    <scope>NUCLEOTIDE SEQUENCE [LARGE SCALE GENOMIC DNA]</scope>
    <source>
        <strain evidence="2 3">DSM 18488</strain>
    </source>
</reference>
<dbReference type="CDD" id="cd00093">
    <property type="entry name" value="HTH_XRE"/>
    <property type="match status" value="1"/>
</dbReference>
<dbReference type="Gene3D" id="1.10.260.40">
    <property type="entry name" value="lambda repressor-like DNA-binding domains"/>
    <property type="match status" value="1"/>
</dbReference>
<dbReference type="AlphaFoldDB" id="A0A1M7XZI0"/>